<keyword evidence="1" id="KW-0040">ANK repeat</keyword>
<evidence type="ECO:0000313" key="4">
    <source>
        <dbReference type="Proteomes" id="UP000701801"/>
    </source>
</evidence>
<dbReference type="Proteomes" id="UP000701801">
    <property type="component" value="Unassembled WGS sequence"/>
</dbReference>
<evidence type="ECO:0000313" key="3">
    <source>
        <dbReference type="EMBL" id="CAG8978644.1"/>
    </source>
</evidence>
<organism evidence="3 4">
    <name type="scientific">Hymenoscyphus albidus</name>
    <dbReference type="NCBI Taxonomy" id="595503"/>
    <lineage>
        <taxon>Eukaryota</taxon>
        <taxon>Fungi</taxon>
        <taxon>Dikarya</taxon>
        <taxon>Ascomycota</taxon>
        <taxon>Pezizomycotina</taxon>
        <taxon>Leotiomycetes</taxon>
        <taxon>Helotiales</taxon>
        <taxon>Helotiaceae</taxon>
        <taxon>Hymenoscyphus</taxon>
    </lineage>
</organism>
<evidence type="ECO:0000259" key="2">
    <source>
        <dbReference type="Pfam" id="PF06985"/>
    </source>
</evidence>
<dbReference type="SMART" id="SM00248">
    <property type="entry name" value="ANK"/>
    <property type="match status" value="2"/>
</dbReference>
<proteinExistence type="predicted"/>
<dbReference type="AlphaFoldDB" id="A0A9N9Q846"/>
<dbReference type="EMBL" id="CAJVRM010000271">
    <property type="protein sequence ID" value="CAG8978644.1"/>
    <property type="molecule type" value="Genomic_DNA"/>
</dbReference>
<reference evidence="3" key="1">
    <citation type="submission" date="2021-07" db="EMBL/GenBank/DDBJ databases">
        <authorList>
            <person name="Durling M."/>
        </authorList>
    </citation>
    <scope>NUCLEOTIDE SEQUENCE</scope>
</reference>
<name>A0A9N9Q846_9HELO</name>
<dbReference type="Pfam" id="PF12796">
    <property type="entry name" value="Ank_2"/>
    <property type="match status" value="1"/>
</dbReference>
<dbReference type="PROSITE" id="PS50088">
    <property type="entry name" value="ANK_REPEAT"/>
    <property type="match status" value="1"/>
</dbReference>
<feature type="domain" description="Heterokaryon incompatibility" evidence="2">
    <location>
        <begin position="397"/>
        <end position="440"/>
    </location>
</feature>
<keyword evidence="4" id="KW-1185">Reference proteome</keyword>
<dbReference type="Pfam" id="PF06985">
    <property type="entry name" value="HET"/>
    <property type="match status" value="1"/>
</dbReference>
<dbReference type="SUPFAM" id="SSF48403">
    <property type="entry name" value="Ankyrin repeat"/>
    <property type="match status" value="1"/>
</dbReference>
<dbReference type="PANTHER" id="PTHR33112">
    <property type="entry name" value="DOMAIN PROTEIN, PUTATIVE-RELATED"/>
    <property type="match status" value="1"/>
</dbReference>
<sequence>MGTEYTVDLLIKLGADHNSARPMTGRFVGPWKSVVQEGRLYISGKLVQNFDANSHEMSVLLVDLYHPALQREFKVVVKHLLDIGGQLTAMQPSVDGCHLEIARFLLSAGADFNTALRSVDPYLHLAVRNQSAEMVQMLLDAGADTHTISWEGKTAHQVASKSGILRLLNAKDRQFSQAREYNPSLDISTVSRQDLCTECAKLPLEAFYPPIEAEDKRWGPYIVPRGQNKWSIWRPSFAYLVNTAYNGCPFCMFFRKQLETSKIEIQPFSILDFTNLFIMTPATISYSIMERYPANTESGQSPAASFFVGVEPFEEGPIPVPGDTSSANTVDQIQTWLRECLETHHLCMTHSDPKFLPTRLLDLTLWVKSRRLRLINNTISTASMATTPSNLKLRLNSISPDDLSLTFLHTADMTTKLGIKYLWIDSLCIVQDSVDDWAHE</sequence>
<evidence type="ECO:0000256" key="1">
    <source>
        <dbReference type="PROSITE-ProRule" id="PRU00023"/>
    </source>
</evidence>
<accession>A0A9N9Q846</accession>
<dbReference type="OrthoDB" id="3560614at2759"/>
<comment type="caution">
    <text evidence="3">The sequence shown here is derived from an EMBL/GenBank/DDBJ whole genome shotgun (WGS) entry which is preliminary data.</text>
</comment>
<dbReference type="InterPro" id="IPR002110">
    <property type="entry name" value="Ankyrin_rpt"/>
</dbReference>
<dbReference type="PROSITE" id="PS50297">
    <property type="entry name" value="ANK_REP_REGION"/>
    <property type="match status" value="1"/>
</dbReference>
<dbReference type="PANTHER" id="PTHR33112:SF16">
    <property type="entry name" value="HETEROKARYON INCOMPATIBILITY DOMAIN-CONTAINING PROTEIN"/>
    <property type="match status" value="1"/>
</dbReference>
<dbReference type="InterPro" id="IPR010730">
    <property type="entry name" value="HET"/>
</dbReference>
<dbReference type="Gene3D" id="1.25.40.20">
    <property type="entry name" value="Ankyrin repeat-containing domain"/>
    <property type="match status" value="1"/>
</dbReference>
<protein>
    <recommendedName>
        <fullName evidence="2">Heterokaryon incompatibility domain-containing protein</fullName>
    </recommendedName>
</protein>
<feature type="repeat" description="ANK" evidence="1">
    <location>
        <begin position="123"/>
        <end position="150"/>
    </location>
</feature>
<dbReference type="InterPro" id="IPR036770">
    <property type="entry name" value="Ankyrin_rpt-contain_sf"/>
</dbReference>
<gene>
    <name evidence="3" type="ORF">HYALB_00009460</name>
</gene>